<dbReference type="VEuPathDB" id="MicrosporidiaDB:AAJ76_400082125"/>
<dbReference type="VEuPathDB" id="MicrosporidiaDB:G9O61_00g007080"/>
<accession>A0A0F9WIC4</accession>
<dbReference type="GeneID" id="36320502"/>
<comment type="caution">
    <text evidence="1">The sequence shown here is derived from an EMBL/GenBank/DDBJ whole genome shotgun (WGS) entry which is preliminary data.</text>
</comment>
<reference evidence="1 2" key="1">
    <citation type="journal article" date="2015" name="Environ. Microbiol.">
        <title>Genome analyses suggest the presence of polyploidy and recent human-driven expansions in eight global populations of the honeybee pathogen Nosema ceranae.</title>
        <authorList>
            <person name="Pelin A."/>
            <person name="Selman M."/>
            <person name="Aris-Brosou S."/>
            <person name="Farinelli L."/>
            <person name="Corradi N."/>
        </authorList>
    </citation>
    <scope>NUCLEOTIDE SEQUENCE [LARGE SCALE GENOMIC DNA]</scope>
    <source>
        <strain evidence="1 2">PA08 1199</strain>
    </source>
</reference>
<protein>
    <submittedName>
        <fullName evidence="1">Uncharacterized protein</fullName>
    </submittedName>
</protein>
<keyword evidence="2" id="KW-1185">Reference proteome</keyword>
<evidence type="ECO:0000313" key="2">
    <source>
        <dbReference type="Proteomes" id="UP000034350"/>
    </source>
</evidence>
<dbReference type="AlphaFoldDB" id="A0A0F9WIC4"/>
<dbReference type="RefSeq" id="XP_024332077.1">
    <property type="nucleotide sequence ID" value="XM_024475556.1"/>
</dbReference>
<name>A0A0F9WIC4_9MICR</name>
<evidence type="ECO:0000313" key="1">
    <source>
        <dbReference type="EMBL" id="KKO76335.1"/>
    </source>
</evidence>
<gene>
    <name evidence="1" type="ORF">AAJ76_400082125</name>
</gene>
<dbReference type="EMBL" id="JPQZ01000004">
    <property type="protein sequence ID" value="KKO76335.1"/>
    <property type="molecule type" value="Genomic_DNA"/>
</dbReference>
<dbReference type="OrthoDB" id="10647288at2759"/>
<proteinExistence type="predicted"/>
<organism evidence="1 2">
    <name type="scientific">Vairimorpha ceranae</name>
    <dbReference type="NCBI Taxonomy" id="40302"/>
    <lineage>
        <taxon>Eukaryota</taxon>
        <taxon>Fungi</taxon>
        <taxon>Fungi incertae sedis</taxon>
        <taxon>Microsporidia</taxon>
        <taxon>Nosematidae</taxon>
        <taxon>Vairimorpha</taxon>
    </lineage>
</organism>
<dbReference type="Proteomes" id="UP000034350">
    <property type="component" value="Unassembled WGS sequence"/>
</dbReference>
<sequence length="113" mass="13421">MKIKSWCKPPLKCSYSIPEIPKSYKIFGMQYPSKENSLTNIKEMVKESFKKYLELLETLDPKMIEEIESIHLKINEILNDNKHKEVSSKLNDIKNETIKKKNEILDYLEKKIM</sequence>